<dbReference type="Pfam" id="PF01902">
    <property type="entry name" value="Diphthami_syn_2"/>
    <property type="match status" value="1"/>
</dbReference>
<evidence type="ECO:0000259" key="1">
    <source>
        <dbReference type="Pfam" id="PF01902"/>
    </source>
</evidence>
<gene>
    <name evidence="2" type="ORF">JOC83_002378</name>
</gene>
<organism evidence="2 3">
    <name type="scientific">Priestia iocasae</name>
    <dbReference type="NCBI Taxonomy" id="2291674"/>
    <lineage>
        <taxon>Bacteria</taxon>
        <taxon>Bacillati</taxon>
        <taxon>Bacillota</taxon>
        <taxon>Bacilli</taxon>
        <taxon>Bacillales</taxon>
        <taxon>Bacillaceae</taxon>
        <taxon>Priestia</taxon>
    </lineage>
</organism>
<feature type="domain" description="Diphthamide synthase" evidence="1">
    <location>
        <begin position="17"/>
        <end position="231"/>
    </location>
</feature>
<dbReference type="SUPFAM" id="SSF52402">
    <property type="entry name" value="Adenine nucleotide alpha hydrolases-like"/>
    <property type="match status" value="1"/>
</dbReference>
<sequence>MNETKVVKKMEEKRKRRVILSWSGGKDSCLALYHLQQQHDVVCLLSMVSEKDERSHTHGTRLPILKLQAQALGLPVVLIDSAGEYEQSLQRALVEIKEEYNADAVAFGSLYQEEDRQWNEAVSYKAGLVPLFPLWTTREQADRLLDEFISLEFRAVICQVSNQHFDKTWVGRMLGWRFFYDIQQAGKDVMGELGEYHSFVLDGPNFLKRLDITKAETILNQGLWSLDIQSCQLVEKTGAVQSR</sequence>
<proteinExistence type="predicted"/>
<dbReference type="InterPro" id="IPR030662">
    <property type="entry name" value="DPH6/MJ0570"/>
</dbReference>
<dbReference type="RefSeq" id="WP_205187488.1">
    <property type="nucleotide sequence ID" value="NZ_JAFBFC010000004.1"/>
</dbReference>
<dbReference type="NCBIfam" id="TIGR00290">
    <property type="entry name" value="MJ0570_dom"/>
    <property type="match status" value="1"/>
</dbReference>
<accession>A0ABS2QVN3</accession>
<dbReference type="EMBL" id="JAFBFC010000004">
    <property type="protein sequence ID" value="MBM7703529.1"/>
    <property type="molecule type" value="Genomic_DNA"/>
</dbReference>
<dbReference type="Proteomes" id="UP000809829">
    <property type="component" value="Unassembled WGS sequence"/>
</dbReference>
<dbReference type="CDD" id="cd01994">
    <property type="entry name" value="AANH_PF0828-like"/>
    <property type="match status" value="1"/>
</dbReference>
<name>A0ABS2QVN3_9BACI</name>
<dbReference type="InterPro" id="IPR002761">
    <property type="entry name" value="Diphthami_syn_dom"/>
</dbReference>
<dbReference type="Gene3D" id="3.40.50.620">
    <property type="entry name" value="HUPs"/>
    <property type="match status" value="1"/>
</dbReference>
<comment type="caution">
    <text evidence="2">The sequence shown here is derived from an EMBL/GenBank/DDBJ whole genome shotgun (WGS) entry which is preliminary data.</text>
</comment>
<reference evidence="2 3" key="1">
    <citation type="submission" date="2021-01" db="EMBL/GenBank/DDBJ databases">
        <title>Genomic Encyclopedia of Type Strains, Phase IV (KMG-IV): sequencing the most valuable type-strain genomes for metagenomic binning, comparative biology and taxonomic classification.</title>
        <authorList>
            <person name="Goeker M."/>
        </authorList>
    </citation>
    <scope>NUCLEOTIDE SEQUENCE [LARGE SCALE GENOMIC DNA]</scope>
    <source>
        <strain evidence="2 3">DSM 104297</strain>
    </source>
</reference>
<keyword evidence="3" id="KW-1185">Reference proteome</keyword>
<dbReference type="Gene3D" id="3.90.1490.10">
    <property type="entry name" value="putative n-type atp pyrophosphatase, domain 2"/>
    <property type="match status" value="1"/>
</dbReference>
<protein>
    <submittedName>
        <fullName evidence="2">Uncharacterized protein (TIGR00290 family)</fullName>
    </submittedName>
</protein>
<dbReference type="InterPro" id="IPR014729">
    <property type="entry name" value="Rossmann-like_a/b/a_fold"/>
</dbReference>
<evidence type="ECO:0000313" key="2">
    <source>
        <dbReference type="EMBL" id="MBM7703529.1"/>
    </source>
</evidence>
<dbReference type="PANTHER" id="PTHR12196">
    <property type="entry name" value="DOMAIN OF UNKNOWN FUNCTION 71 DUF71 -CONTAINING PROTEIN"/>
    <property type="match status" value="1"/>
</dbReference>
<evidence type="ECO:0000313" key="3">
    <source>
        <dbReference type="Proteomes" id="UP000809829"/>
    </source>
</evidence>
<dbReference type="PANTHER" id="PTHR12196:SF2">
    <property type="entry name" value="DIPHTHINE--AMMONIA LIGASE"/>
    <property type="match status" value="1"/>
</dbReference>